<reference evidence="3 5" key="2">
    <citation type="submission" date="2019-03" db="EMBL/GenBank/DDBJ databases">
        <title>Genomic Encyclopedia of Archaeal and Bacterial Type Strains, Phase II (KMG-II): from individual species to whole genera.</title>
        <authorList>
            <person name="Goeker M."/>
        </authorList>
    </citation>
    <scope>NUCLEOTIDE SEQUENCE [LARGE SCALE GENOMIC DNA]</scope>
    <source>
        <strain evidence="3 5">DSM 15594</strain>
    </source>
</reference>
<dbReference type="Proteomes" id="UP000243640">
    <property type="component" value="Unassembled WGS sequence"/>
</dbReference>
<gene>
    <name evidence="2" type="ORF">B6S09_07555</name>
    <name evidence="3" type="ORF">LY04_01460</name>
</gene>
<dbReference type="RefSeq" id="WP_094277888.1">
    <property type="nucleotide sequence ID" value="NZ_NQJF01000005.1"/>
</dbReference>
<dbReference type="InterPro" id="IPR050721">
    <property type="entry name" value="Trk_Ktr_HKT_K-transport"/>
</dbReference>
<reference evidence="2 4" key="1">
    <citation type="submission" date="2017-08" db="EMBL/GenBank/DDBJ databases">
        <title>Draft Genome Sequence of the Marine Bacterium Oceanimonas baumannii ATCC 700832.</title>
        <authorList>
            <person name="Mcclelland W.D."/>
            <person name="Brennan M.A."/>
            <person name="Trachtenberg A.M."/>
            <person name="Maclea K.S."/>
        </authorList>
    </citation>
    <scope>NUCLEOTIDE SEQUENCE [LARGE SCALE GENOMIC DNA]</scope>
    <source>
        <strain evidence="2 4">ATCC 700832</strain>
    </source>
</reference>
<organism evidence="2 4">
    <name type="scientific">Oceanimonas baumannii</name>
    <dbReference type="NCBI Taxonomy" id="129578"/>
    <lineage>
        <taxon>Bacteria</taxon>
        <taxon>Pseudomonadati</taxon>
        <taxon>Pseudomonadota</taxon>
        <taxon>Gammaproteobacteria</taxon>
        <taxon>Aeromonadales</taxon>
        <taxon>Aeromonadaceae</taxon>
        <taxon>Oceanimonas</taxon>
    </lineage>
</organism>
<evidence type="ECO:0000313" key="4">
    <source>
        <dbReference type="Proteomes" id="UP000243640"/>
    </source>
</evidence>
<evidence type="ECO:0000313" key="2">
    <source>
        <dbReference type="EMBL" id="OYD25039.1"/>
    </source>
</evidence>
<dbReference type="InterPro" id="IPR036291">
    <property type="entry name" value="NAD(P)-bd_dom_sf"/>
</dbReference>
<dbReference type="Proteomes" id="UP000295058">
    <property type="component" value="Unassembled WGS sequence"/>
</dbReference>
<dbReference type="Pfam" id="PF02254">
    <property type="entry name" value="TrkA_N"/>
    <property type="match status" value="1"/>
</dbReference>
<dbReference type="SUPFAM" id="SSF51735">
    <property type="entry name" value="NAD(P)-binding Rossmann-fold domains"/>
    <property type="match status" value="1"/>
</dbReference>
<sequence length="218" mass="24198">MAKKRIAVIGLGRFGSAFCRAAQKTGFDIMAMDSDQKRVNAIADDVAEAIIADSTDPKVTASIDWRQFFAVVVAIGTDLQSSLVTILNLKEAGVETIWCKTRDNYHYKLALKMGVTRAINPEQAMGEMAASWMDHPELLTRQPLSTGQVMAELEVNATHLEHNLAGLLGRHHIRLLGITRYNSYQSEQLIQISRLQPGDKLLLLAEKERLEACLHNLS</sequence>
<comment type="caution">
    <text evidence="2">The sequence shown here is derived from an EMBL/GenBank/DDBJ whole genome shotgun (WGS) entry which is preliminary data.</text>
</comment>
<dbReference type="OrthoDB" id="9776294at2"/>
<proteinExistence type="predicted"/>
<evidence type="ECO:0000313" key="5">
    <source>
        <dbReference type="Proteomes" id="UP000295058"/>
    </source>
</evidence>
<name>A0A235CKU0_9GAMM</name>
<evidence type="ECO:0000313" key="3">
    <source>
        <dbReference type="EMBL" id="TDW59819.1"/>
    </source>
</evidence>
<keyword evidence="5" id="KW-1185">Reference proteome</keyword>
<feature type="domain" description="RCK N-terminal" evidence="1">
    <location>
        <begin position="3"/>
        <end position="119"/>
    </location>
</feature>
<dbReference type="EMBL" id="SODO01000004">
    <property type="protein sequence ID" value="TDW59819.1"/>
    <property type="molecule type" value="Genomic_DNA"/>
</dbReference>
<dbReference type="InterPro" id="IPR003148">
    <property type="entry name" value="RCK_N"/>
</dbReference>
<dbReference type="PROSITE" id="PS51201">
    <property type="entry name" value="RCK_N"/>
    <property type="match status" value="1"/>
</dbReference>
<dbReference type="Gene3D" id="3.40.50.720">
    <property type="entry name" value="NAD(P)-binding Rossmann-like Domain"/>
    <property type="match status" value="1"/>
</dbReference>
<dbReference type="GO" id="GO:0006813">
    <property type="term" value="P:potassium ion transport"/>
    <property type="evidence" value="ECO:0007669"/>
    <property type="project" value="InterPro"/>
</dbReference>
<dbReference type="AlphaFoldDB" id="A0A235CKU0"/>
<dbReference type="PANTHER" id="PTHR43833">
    <property type="entry name" value="POTASSIUM CHANNEL PROTEIN 2-RELATED-RELATED"/>
    <property type="match status" value="1"/>
</dbReference>
<dbReference type="PANTHER" id="PTHR43833:SF7">
    <property type="entry name" value="KTR SYSTEM POTASSIUM UPTAKE PROTEIN C"/>
    <property type="match status" value="1"/>
</dbReference>
<evidence type="ECO:0000259" key="1">
    <source>
        <dbReference type="PROSITE" id="PS51201"/>
    </source>
</evidence>
<accession>A0A235CKU0</accession>
<protein>
    <submittedName>
        <fullName evidence="3">Trk system potassium uptake protein TrkA</fullName>
    </submittedName>
</protein>
<dbReference type="EMBL" id="NQJF01000005">
    <property type="protein sequence ID" value="OYD25039.1"/>
    <property type="molecule type" value="Genomic_DNA"/>
</dbReference>